<organism evidence="1 2">
    <name type="scientific">Melastoma candidum</name>
    <dbReference type="NCBI Taxonomy" id="119954"/>
    <lineage>
        <taxon>Eukaryota</taxon>
        <taxon>Viridiplantae</taxon>
        <taxon>Streptophyta</taxon>
        <taxon>Embryophyta</taxon>
        <taxon>Tracheophyta</taxon>
        <taxon>Spermatophyta</taxon>
        <taxon>Magnoliopsida</taxon>
        <taxon>eudicotyledons</taxon>
        <taxon>Gunneridae</taxon>
        <taxon>Pentapetalae</taxon>
        <taxon>rosids</taxon>
        <taxon>malvids</taxon>
        <taxon>Myrtales</taxon>
        <taxon>Melastomataceae</taxon>
        <taxon>Melastomatoideae</taxon>
        <taxon>Melastomateae</taxon>
        <taxon>Melastoma</taxon>
    </lineage>
</organism>
<accession>A0ACB9QMM6</accession>
<dbReference type="EMBL" id="CM042885">
    <property type="protein sequence ID" value="KAI4366394.1"/>
    <property type="molecule type" value="Genomic_DNA"/>
</dbReference>
<reference evidence="2" key="1">
    <citation type="journal article" date="2023" name="Front. Plant Sci.">
        <title>Chromosomal-level genome assembly of Melastoma candidum provides insights into trichome evolution.</title>
        <authorList>
            <person name="Zhong Y."/>
            <person name="Wu W."/>
            <person name="Sun C."/>
            <person name="Zou P."/>
            <person name="Liu Y."/>
            <person name="Dai S."/>
            <person name="Zhou R."/>
        </authorList>
    </citation>
    <scope>NUCLEOTIDE SEQUENCE [LARGE SCALE GENOMIC DNA]</scope>
</reference>
<dbReference type="Proteomes" id="UP001057402">
    <property type="component" value="Chromosome 6"/>
</dbReference>
<sequence length="249" mass="25701">MAASSSSFSFSTLLFLIGVGNICCVAWSASITLENKCAYTVWPGSLSGNGVALLGSGYSMLPPSATAILQAPPGWSGRFWGRTHCTFDDTGAGSCLTGDCGGFNCTGGGSPPVTLVEFTIAGSPTVDDFYDVSLVDGYNVGMGVRATGGTGQCQYAGCVNDLNTNCPQELAVADGTGQAVACRSACEAFQKPEYCCTGNHGTPDTCSPSDYSRMFKSSCPSAYSYAYDDKTSTCTCAGADYVITFCPTQ</sequence>
<evidence type="ECO:0000313" key="2">
    <source>
        <dbReference type="Proteomes" id="UP001057402"/>
    </source>
</evidence>
<proteinExistence type="predicted"/>
<evidence type="ECO:0000313" key="1">
    <source>
        <dbReference type="EMBL" id="KAI4366394.1"/>
    </source>
</evidence>
<comment type="caution">
    <text evidence="1">The sequence shown here is derived from an EMBL/GenBank/DDBJ whole genome shotgun (WGS) entry which is preliminary data.</text>
</comment>
<protein>
    <submittedName>
        <fullName evidence="1">Uncharacterized protein</fullName>
    </submittedName>
</protein>
<gene>
    <name evidence="1" type="ORF">MLD38_022276</name>
</gene>
<name>A0ACB9QMM6_9MYRT</name>
<keyword evidence="2" id="KW-1185">Reference proteome</keyword>